<evidence type="ECO:0000256" key="4">
    <source>
        <dbReference type="ARBA" id="ARBA00022946"/>
    </source>
</evidence>
<evidence type="ECO:0000256" key="6">
    <source>
        <dbReference type="ARBA" id="ARBA00023134"/>
    </source>
</evidence>
<evidence type="ECO:0000313" key="13">
    <source>
        <dbReference type="Proteomes" id="UP001075354"/>
    </source>
</evidence>
<comment type="function">
    <text evidence="8 9">Plays a role in the regulation of the mitochondrial ribosome assembly and of translational activity. Displays mitochondrial GTPase activity.</text>
</comment>
<dbReference type="AlphaFoldDB" id="A0AAV7Y3N7"/>
<evidence type="ECO:0000256" key="2">
    <source>
        <dbReference type="ARBA" id="ARBA00022741"/>
    </source>
</evidence>
<accession>A0AAV7Y3N7</accession>
<keyword evidence="7" id="KW-0472">Membrane</keyword>
<keyword evidence="4" id="KW-0809">Transit peptide</keyword>
<evidence type="ECO:0000256" key="1">
    <source>
        <dbReference type="ARBA" id="ARBA00004443"/>
    </source>
</evidence>
<evidence type="ECO:0000256" key="8">
    <source>
        <dbReference type="ARBA" id="ARBA00045284"/>
    </source>
</evidence>
<keyword evidence="3" id="KW-0999">Mitochondrion inner membrane</keyword>
<evidence type="ECO:0000313" key="12">
    <source>
        <dbReference type="EMBL" id="KAJ1531893.1"/>
    </source>
</evidence>
<feature type="binding site" evidence="10">
    <location>
        <position position="201"/>
    </location>
    <ligand>
        <name>GTP</name>
        <dbReference type="ChEBI" id="CHEBI:37565"/>
    </ligand>
</feature>
<feature type="binding site" evidence="10">
    <location>
        <begin position="149"/>
        <end position="154"/>
    </location>
    <ligand>
        <name>GTP</name>
        <dbReference type="ChEBI" id="CHEBI:37565"/>
    </ligand>
</feature>
<dbReference type="GO" id="GO:0032543">
    <property type="term" value="P:mitochondrial translation"/>
    <property type="evidence" value="ECO:0007669"/>
    <property type="project" value="TreeGrafter"/>
</dbReference>
<evidence type="ECO:0000259" key="11">
    <source>
        <dbReference type="PROSITE" id="PS51721"/>
    </source>
</evidence>
<evidence type="ECO:0000256" key="9">
    <source>
        <dbReference type="PIRNR" id="PIRNR006230"/>
    </source>
</evidence>
<dbReference type="Pfam" id="PF01926">
    <property type="entry name" value="MMR_HSR1"/>
    <property type="match status" value="1"/>
</dbReference>
<dbReference type="PROSITE" id="PS51721">
    <property type="entry name" value="G_CP"/>
    <property type="match status" value="1"/>
</dbReference>
<dbReference type="SUPFAM" id="SSF52540">
    <property type="entry name" value="P-loop containing nucleoside triphosphate hydrolases"/>
    <property type="match status" value="1"/>
</dbReference>
<keyword evidence="5 9" id="KW-0496">Mitochondrion</keyword>
<keyword evidence="13" id="KW-1185">Reference proteome</keyword>
<dbReference type="GO" id="GO:0005525">
    <property type="term" value="F:GTP binding"/>
    <property type="evidence" value="ECO:0007669"/>
    <property type="project" value="UniProtKB-KW"/>
</dbReference>
<dbReference type="InterPro" id="IPR016478">
    <property type="entry name" value="GTPase_MTG1"/>
</dbReference>
<dbReference type="Gene3D" id="3.40.50.300">
    <property type="entry name" value="P-loop containing nucleotide triphosphate hydrolases"/>
    <property type="match status" value="1"/>
</dbReference>
<dbReference type="PIRSF" id="PIRSF006230">
    <property type="entry name" value="MG442"/>
    <property type="match status" value="1"/>
</dbReference>
<protein>
    <recommendedName>
        <fullName evidence="9">Mitochondrial GTPase 1</fullName>
    </recommendedName>
</protein>
<evidence type="ECO:0000256" key="10">
    <source>
        <dbReference type="PIRSR" id="PIRSR006230-1"/>
    </source>
</evidence>
<feature type="binding site" evidence="10">
    <location>
        <begin position="76"/>
        <end position="79"/>
    </location>
    <ligand>
        <name>GTP</name>
        <dbReference type="ChEBI" id="CHEBI:37565"/>
    </ligand>
</feature>
<organism evidence="12 13">
    <name type="scientific">Megalurothrips usitatus</name>
    <name type="common">bean blossom thrips</name>
    <dbReference type="NCBI Taxonomy" id="439358"/>
    <lineage>
        <taxon>Eukaryota</taxon>
        <taxon>Metazoa</taxon>
        <taxon>Ecdysozoa</taxon>
        <taxon>Arthropoda</taxon>
        <taxon>Hexapoda</taxon>
        <taxon>Insecta</taxon>
        <taxon>Pterygota</taxon>
        <taxon>Neoptera</taxon>
        <taxon>Paraneoptera</taxon>
        <taxon>Thysanoptera</taxon>
        <taxon>Terebrantia</taxon>
        <taxon>Thripoidea</taxon>
        <taxon>Thripidae</taxon>
        <taxon>Megalurothrips</taxon>
    </lineage>
</organism>
<comment type="similarity">
    <text evidence="9">Belongs to the TRAFAC class YlqF/YawG GTPase family. MTG1 subfamily.</text>
</comment>
<reference evidence="12" key="1">
    <citation type="submission" date="2022-12" db="EMBL/GenBank/DDBJ databases">
        <title>Chromosome-level genome assembly of the bean flower thrips Megalurothrips usitatus.</title>
        <authorList>
            <person name="Ma L."/>
            <person name="Liu Q."/>
            <person name="Li H."/>
            <person name="Cai W."/>
        </authorList>
    </citation>
    <scope>NUCLEOTIDE SEQUENCE</scope>
    <source>
        <strain evidence="12">Cailab_2022a</strain>
    </source>
</reference>
<dbReference type="GO" id="GO:0005743">
    <property type="term" value="C:mitochondrial inner membrane"/>
    <property type="evidence" value="ECO:0007669"/>
    <property type="project" value="UniProtKB-SubCell"/>
</dbReference>
<comment type="caution">
    <text evidence="12">The sequence shown here is derived from an EMBL/GenBank/DDBJ whole genome shotgun (WGS) entry which is preliminary data.</text>
</comment>
<dbReference type="Proteomes" id="UP001075354">
    <property type="component" value="Chromosome 1"/>
</dbReference>
<dbReference type="PANTHER" id="PTHR45782:SF4">
    <property type="entry name" value="MITOCHONDRIAL RIBOSOME-ASSOCIATED GTPASE 1"/>
    <property type="match status" value="1"/>
</dbReference>
<evidence type="ECO:0000256" key="3">
    <source>
        <dbReference type="ARBA" id="ARBA00022792"/>
    </source>
</evidence>
<dbReference type="EMBL" id="JAPTSV010000001">
    <property type="protein sequence ID" value="KAJ1531893.1"/>
    <property type="molecule type" value="Genomic_DNA"/>
</dbReference>
<gene>
    <name evidence="12" type="ORF">ONE63_000540</name>
</gene>
<dbReference type="FunFam" id="1.10.1580.10:FF:000004">
    <property type="entry name" value="Mitochondrial GTPase 1"/>
    <property type="match status" value="1"/>
</dbReference>
<keyword evidence="6 9" id="KW-0342">GTP-binding</keyword>
<proteinExistence type="inferred from homology"/>
<evidence type="ECO:0000256" key="7">
    <source>
        <dbReference type="ARBA" id="ARBA00023136"/>
    </source>
</evidence>
<dbReference type="GO" id="GO:0003924">
    <property type="term" value="F:GTPase activity"/>
    <property type="evidence" value="ECO:0007669"/>
    <property type="project" value="TreeGrafter"/>
</dbReference>
<sequence length="325" mass="36680">MSAVKGFRSSFGKAFAKNILQWFPGHMGKGLKQLQQQLVNVDCIIEVHDARIPFSGRNELFKSTLLGARPHILVLNKCDLIEKDMQPRILNALQKGAYTSDVIFTDCRTPQGFGVTDVIPAVTNKLKDVYRYNRQDEKAFNLLIIGVPNVGKSSLINVLRNYYTKKKKATKVGPIAGITRSVLTKIQVCYKPPLYLLDSPGILEPQVKDVEDGFRLALCASMQDHLVGITNIADYLLYWLNKNEYFSYVEILGLKEPCDNIVEVLAFIAVKQNFILKFKDPATGRLVQRPDILRGATHFVKLFRRGELGLFFLDSDLLDAQSNRL</sequence>
<dbReference type="InterPro" id="IPR030378">
    <property type="entry name" value="G_CP_dom"/>
</dbReference>
<dbReference type="InterPro" id="IPR006073">
    <property type="entry name" value="GTP-bd"/>
</dbReference>
<dbReference type="PANTHER" id="PTHR45782">
    <property type="entry name" value="MITOCHONDRIAL RIBOSOME-ASSOCIATED GTPASE 1"/>
    <property type="match status" value="1"/>
</dbReference>
<dbReference type="InterPro" id="IPR023179">
    <property type="entry name" value="GTP-bd_ortho_bundle_sf"/>
</dbReference>
<dbReference type="FunFam" id="3.40.50.300:FF:000876">
    <property type="entry name" value="Mitochondrial GTPase 1"/>
    <property type="match status" value="1"/>
</dbReference>
<dbReference type="CDD" id="cd01856">
    <property type="entry name" value="YlqF"/>
    <property type="match status" value="1"/>
</dbReference>
<dbReference type="Gene3D" id="1.10.1580.10">
    <property type="match status" value="1"/>
</dbReference>
<dbReference type="InterPro" id="IPR027417">
    <property type="entry name" value="P-loop_NTPase"/>
</dbReference>
<comment type="subcellular location">
    <subcellularLocation>
        <location evidence="1">Mitochondrion inner membrane</location>
        <topology evidence="1">Peripheral membrane protein</topology>
        <orientation evidence="1">Matrix side</orientation>
    </subcellularLocation>
</comment>
<keyword evidence="2 9" id="KW-0547">Nucleotide-binding</keyword>
<feature type="domain" description="CP-type G" evidence="11">
    <location>
        <begin position="31"/>
        <end position="205"/>
    </location>
</feature>
<evidence type="ECO:0000256" key="5">
    <source>
        <dbReference type="ARBA" id="ARBA00023128"/>
    </source>
</evidence>
<name>A0AAV7Y3N7_9NEOP</name>